<proteinExistence type="predicted"/>
<keyword evidence="1" id="KW-0808">Transferase</keyword>
<keyword evidence="2" id="KW-1185">Reference proteome</keyword>
<dbReference type="InterPro" id="IPR036873">
    <property type="entry name" value="Rhodanese-like_dom_sf"/>
</dbReference>
<dbReference type="RefSeq" id="WP_144925637.1">
    <property type="nucleotide sequence ID" value="NZ_VDUW01000012.1"/>
</dbReference>
<dbReference type="Proteomes" id="UP000321574">
    <property type="component" value="Unassembled WGS sequence"/>
</dbReference>
<comment type="caution">
    <text evidence="1">The sequence shown here is derived from an EMBL/GenBank/DDBJ whole genome shotgun (WGS) entry which is preliminary data.</text>
</comment>
<dbReference type="SUPFAM" id="SSF52821">
    <property type="entry name" value="Rhodanese/Cell cycle control phosphatase"/>
    <property type="match status" value="1"/>
</dbReference>
<dbReference type="EMBL" id="VDUW01000012">
    <property type="protein sequence ID" value="TXL61070.1"/>
    <property type="molecule type" value="Genomic_DNA"/>
</dbReference>
<name>A0A5C8NIP9_9BACI</name>
<gene>
    <name evidence="1" type="ORF">FHP05_13355</name>
</gene>
<reference evidence="1 2" key="1">
    <citation type="submission" date="2019-06" db="EMBL/GenBank/DDBJ databases">
        <title>Cerasibacillus sp. nov., isolated from maize field.</title>
        <authorList>
            <person name="Lin S.-Y."/>
            <person name="Tsai C.-F."/>
            <person name="Young C.-C."/>
        </authorList>
    </citation>
    <scope>NUCLEOTIDE SEQUENCE [LARGE SCALE GENOMIC DNA]</scope>
    <source>
        <strain evidence="1 2">CC-CFT480</strain>
    </source>
</reference>
<protein>
    <submittedName>
        <fullName evidence="1">Sulfurtransferase</fullName>
    </submittedName>
</protein>
<organism evidence="1 2">
    <name type="scientific">Cerasibacillus terrae</name>
    <dbReference type="NCBI Taxonomy" id="2498845"/>
    <lineage>
        <taxon>Bacteria</taxon>
        <taxon>Bacillati</taxon>
        <taxon>Bacillota</taxon>
        <taxon>Bacilli</taxon>
        <taxon>Bacillales</taxon>
        <taxon>Bacillaceae</taxon>
        <taxon>Cerasibacillus</taxon>
    </lineage>
</organism>
<sequence>MIIYLLSAVIVLLCYELFRRYFPIKGITCKNRIGEKDIVILDLRDFNEKGTLKNVAMQIPYAYLRRHYSEIPDQSLHVVASDRMDINLGVRFLLRKGYSVSSFEIIGCACKGGIIDGV</sequence>
<accession>A0A5C8NIP9</accession>
<evidence type="ECO:0000313" key="2">
    <source>
        <dbReference type="Proteomes" id="UP000321574"/>
    </source>
</evidence>
<evidence type="ECO:0000313" key="1">
    <source>
        <dbReference type="EMBL" id="TXL61070.1"/>
    </source>
</evidence>
<dbReference type="OrthoDB" id="2967651at2"/>
<dbReference type="AlphaFoldDB" id="A0A5C8NIP9"/>
<dbReference type="GO" id="GO:0016740">
    <property type="term" value="F:transferase activity"/>
    <property type="evidence" value="ECO:0007669"/>
    <property type="project" value="UniProtKB-KW"/>
</dbReference>